<comment type="caution">
    <text evidence="7 8">Lacks conserved residue(s) required for the propagation of feature annotation.</text>
</comment>
<comment type="similarity">
    <text evidence="1 7 8 9">Belongs to the TRAFAC class TrmE-Era-EngA-EngB-Septin-like GTPase superfamily. Era GTPase family.</text>
</comment>
<dbReference type="Pfam" id="PF07650">
    <property type="entry name" value="KH_2"/>
    <property type="match status" value="1"/>
</dbReference>
<dbReference type="GO" id="GO:0003924">
    <property type="term" value="F:GTPase activity"/>
    <property type="evidence" value="ECO:0007669"/>
    <property type="project" value="UniProtKB-UniRule"/>
</dbReference>
<proteinExistence type="inferred from homology"/>
<dbReference type="InterPro" id="IPR005225">
    <property type="entry name" value="Small_GTP-bd"/>
</dbReference>
<dbReference type="GO" id="GO:0005525">
    <property type="term" value="F:GTP binding"/>
    <property type="evidence" value="ECO:0007669"/>
    <property type="project" value="UniProtKB-UniRule"/>
</dbReference>
<feature type="domain" description="Era-type G" evidence="11">
    <location>
        <begin position="3"/>
        <end position="202"/>
    </location>
</feature>
<evidence type="ECO:0000256" key="1">
    <source>
        <dbReference type="ARBA" id="ARBA00007921"/>
    </source>
</evidence>
<dbReference type="InterPro" id="IPR009019">
    <property type="entry name" value="KH_sf_prok-type"/>
</dbReference>
<evidence type="ECO:0000256" key="5">
    <source>
        <dbReference type="ARBA" id="ARBA00022884"/>
    </source>
</evidence>
<keyword evidence="5 7" id="KW-0694">RNA-binding</keyword>
<dbReference type="NCBIfam" id="NF000908">
    <property type="entry name" value="PRK00089.1"/>
    <property type="match status" value="1"/>
</dbReference>
<evidence type="ECO:0000256" key="4">
    <source>
        <dbReference type="ARBA" id="ARBA00022741"/>
    </source>
</evidence>
<feature type="binding site" evidence="7">
    <location>
        <begin position="58"/>
        <end position="62"/>
    </location>
    <ligand>
        <name>GTP</name>
        <dbReference type="ChEBI" id="CHEBI:37565"/>
    </ligand>
</feature>
<comment type="caution">
    <text evidence="12">The sequence shown here is derived from an EMBL/GenBank/DDBJ whole genome shotgun (WGS) entry which is preliminary data.</text>
</comment>
<dbReference type="InterPro" id="IPR015946">
    <property type="entry name" value="KH_dom-like_a/b"/>
</dbReference>
<dbReference type="GO" id="GO:0005886">
    <property type="term" value="C:plasma membrane"/>
    <property type="evidence" value="ECO:0007669"/>
    <property type="project" value="UniProtKB-SubCell"/>
</dbReference>
<dbReference type="SUPFAM" id="SSF54814">
    <property type="entry name" value="Prokaryotic type KH domain (KH-domain type II)"/>
    <property type="match status" value="1"/>
</dbReference>
<dbReference type="HAMAP" id="MF_00367">
    <property type="entry name" value="GTPase_Era"/>
    <property type="match status" value="1"/>
</dbReference>
<protein>
    <recommendedName>
        <fullName evidence="2 7">GTPase Era</fullName>
    </recommendedName>
</protein>
<dbReference type="NCBIfam" id="TIGR00231">
    <property type="entry name" value="small_GTP"/>
    <property type="match status" value="1"/>
</dbReference>
<dbReference type="Gene3D" id="3.30.300.20">
    <property type="match status" value="1"/>
</dbReference>
<dbReference type="InterPro" id="IPR030388">
    <property type="entry name" value="G_ERA_dom"/>
</dbReference>
<dbReference type="PROSITE" id="PS51713">
    <property type="entry name" value="G_ERA"/>
    <property type="match status" value="1"/>
</dbReference>
<keyword evidence="7" id="KW-0963">Cytoplasm</keyword>
<comment type="subunit">
    <text evidence="7">Monomer.</text>
</comment>
<dbReference type="STRING" id="1562698.DESAMIL20_1237"/>
<dbReference type="InterPro" id="IPR004044">
    <property type="entry name" value="KH_dom_type_2"/>
</dbReference>
<evidence type="ECO:0000256" key="6">
    <source>
        <dbReference type="ARBA" id="ARBA00023134"/>
    </source>
</evidence>
<feature type="domain" description="KH type-2" evidence="10">
    <location>
        <begin position="196"/>
        <end position="273"/>
    </location>
</feature>
<dbReference type="GO" id="GO:0070181">
    <property type="term" value="F:small ribosomal subunit rRNA binding"/>
    <property type="evidence" value="ECO:0007669"/>
    <property type="project" value="UniProtKB-UniRule"/>
</dbReference>
<gene>
    <name evidence="7" type="primary">era</name>
    <name evidence="12" type="ORF">DESAMIL20_1237</name>
</gene>
<dbReference type="Gene3D" id="3.40.50.300">
    <property type="entry name" value="P-loop containing nucleotide triphosphate hydrolases"/>
    <property type="match status" value="1"/>
</dbReference>
<evidence type="ECO:0000256" key="3">
    <source>
        <dbReference type="ARBA" id="ARBA00022517"/>
    </source>
</evidence>
<dbReference type="Pfam" id="PF01926">
    <property type="entry name" value="MMR_HSR1"/>
    <property type="match status" value="1"/>
</dbReference>
<dbReference type="CDD" id="cd22534">
    <property type="entry name" value="KH-II_Era"/>
    <property type="match status" value="1"/>
</dbReference>
<evidence type="ECO:0000256" key="8">
    <source>
        <dbReference type="PROSITE-ProRule" id="PRU01050"/>
    </source>
</evidence>
<name>A0A1X4XVY8_9BACT</name>
<dbReference type="NCBIfam" id="TIGR00436">
    <property type="entry name" value="era"/>
    <property type="match status" value="1"/>
</dbReference>
<evidence type="ECO:0000259" key="10">
    <source>
        <dbReference type="PROSITE" id="PS50823"/>
    </source>
</evidence>
<dbReference type="PRINTS" id="PR00326">
    <property type="entry name" value="GTP1OBG"/>
</dbReference>
<dbReference type="FunFam" id="3.30.300.20:FF:000003">
    <property type="entry name" value="GTPase Era"/>
    <property type="match status" value="1"/>
</dbReference>
<feature type="binding site" evidence="7">
    <location>
        <begin position="11"/>
        <end position="18"/>
    </location>
    <ligand>
        <name>GTP</name>
        <dbReference type="ChEBI" id="CHEBI:37565"/>
    </ligand>
</feature>
<dbReference type="CDD" id="cd04163">
    <property type="entry name" value="Era"/>
    <property type="match status" value="1"/>
</dbReference>
<dbReference type="PANTHER" id="PTHR42698:SF1">
    <property type="entry name" value="GTPASE ERA, MITOCHONDRIAL"/>
    <property type="match status" value="1"/>
</dbReference>
<sequence>MFKSGYVALIGKPNVGKSTFLNLMLGEKLSIVTSKPQTTRTPIKGILTGDNYQIIFIDTPGIHESLKKLNQIMLSSIKSTIEDADVCLIIADSPNNNYIKNYEDSLLKKNTILLINTADKLTKEQIDAIKAEFLIIDPKKTIVTSLTIDNPKEETLNAILDELKEGPKYYVEDEISTHSVRFIASELIRETLIENLAEELPYYVAVVIDEFKERSENLTYIKAIIYTEKDSQKAIVIGQNGAMLKKIGSIARKKIEDLLGTKVYLELWVKVKKGWTKNEKLIKELLNS</sequence>
<keyword evidence="7" id="KW-0699">rRNA-binding</keyword>
<dbReference type="RefSeq" id="WP_086033919.1">
    <property type="nucleotide sequence ID" value="NZ_MDSU01000018.1"/>
</dbReference>
<evidence type="ECO:0000259" key="11">
    <source>
        <dbReference type="PROSITE" id="PS51713"/>
    </source>
</evidence>
<accession>A0A1X4XVY8</accession>
<keyword evidence="13" id="KW-1185">Reference proteome</keyword>
<evidence type="ECO:0000256" key="9">
    <source>
        <dbReference type="RuleBase" id="RU003761"/>
    </source>
</evidence>
<keyword evidence="6 7" id="KW-0342">GTP-binding</keyword>
<organism evidence="12 13">
    <name type="scientific">Desulfurella amilsii</name>
    <dbReference type="NCBI Taxonomy" id="1562698"/>
    <lineage>
        <taxon>Bacteria</taxon>
        <taxon>Pseudomonadati</taxon>
        <taxon>Campylobacterota</taxon>
        <taxon>Desulfurellia</taxon>
        <taxon>Desulfurellales</taxon>
        <taxon>Desulfurellaceae</taxon>
        <taxon>Desulfurella</taxon>
    </lineage>
</organism>
<dbReference type="Proteomes" id="UP000194141">
    <property type="component" value="Unassembled WGS sequence"/>
</dbReference>
<evidence type="ECO:0000256" key="7">
    <source>
        <dbReference type="HAMAP-Rule" id="MF_00367"/>
    </source>
</evidence>
<dbReference type="EMBL" id="MDSU01000018">
    <property type="protein sequence ID" value="OSS41684.1"/>
    <property type="molecule type" value="Genomic_DNA"/>
</dbReference>
<dbReference type="OrthoDB" id="9805918at2"/>
<dbReference type="SUPFAM" id="SSF52540">
    <property type="entry name" value="P-loop containing nucleoside triphosphate hydrolases"/>
    <property type="match status" value="1"/>
</dbReference>
<keyword evidence="4 7" id="KW-0547">Nucleotide-binding</keyword>
<evidence type="ECO:0000313" key="12">
    <source>
        <dbReference type="EMBL" id="OSS41684.1"/>
    </source>
</evidence>
<dbReference type="InterPro" id="IPR005662">
    <property type="entry name" value="GTPase_Era-like"/>
</dbReference>
<dbReference type="InterPro" id="IPR006073">
    <property type="entry name" value="GTP-bd"/>
</dbReference>
<comment type="function">
    <text evidence="7">An essential GTPase that binds both GDP and GTP, with rapid nucleotide exchange. Plays a role in 16S rRNA processing and 30S ribosomal subunit biogenesis and possibly also in cell cycle regulation and energy metabolism.</text>
</comment>
<keyword evidence="7" id="KW-1003">Cell membrane</keyword>
<dbReference type="AlphaFoldDB" id="A0A1X4XVY8"/>
<comment type="subcellular location">
    <subcellularLocation>
        <location evidence="7">Cytoplasm</location>
    </subcellularLocation>
    <subcellularLocation>
        <location evidence="7">Cell membrane</location>
        <topology evidence="7">Peripheral membrane protein</topology>
    </subcellularLocation>
</comment>
<keyword evidence="3 7" id="KW-0690">Ribosome biogenesis</keyword>
<dbReference type="InterPro" id="IPR027417">
    <property type="entry name" value="P-loop_NTPase"/>
</dbReference>
<dbReference type="PROSITE" id="PS50823">
    <property type="entry name" value="KH_TYPE_2"/>
    <property type="match status" value="1"/>
</dbReference>
<dbReference type="GO" id="GO:0043024">
    <property type="term" value="F:ribosomal small subunit binding"/>
    <property type="evidence" value="ECO:0007669"/>
    <property type="project" value="TreeGrafter"/>
</dbReference>
<dbReference type="PANTHER" id="PTHR42698">
    <property type="entry name" value="GTPASE ERA"/>
    <property type="match status" value="1"/>
</dbReference>
<dbReference type="GO" id="GO:0000028">
    <property type="term" value="P:ribosomal small subunit assembly"/>
    <property type="evidence" value="ECO:0007669"/>
    <property type="project" value="TreeGrafter"/>
</dbReference>
<evidence type="ECO:0000313" key="13">
    <source>
        <dbReference type="Proteomes" id="UP000194141"/>
    </source>
</evidence>
<reference evidence="12 13" key="1">
    <citation type="journal article" date="2017" name="Front. Microbiol.">
        <title>Genome Sequence of Desulfurella amilsii Strain TR1 and Comparative Genomics of Desulfurellaceae Family.</title>
        <authorList>
            <person name="Florentino A.P."/>
            <person name="Stams A.J."/>
            <person name="Sanchez-Andrea I."/>
        </authorList>
    </citation>
    <scope>NUCLEOTIDE SEQUENCE [LARGE SCALE GENOMIC DNA]</scope>
    <source>
        <strain evidence="12 13">TR1</strain>
    </source>
</reference>
<evidence type="ECO:0000256" key="2">
    <source>
        <dbReference type="ARBA" id="ARBA00020484"/>
    </source>
</evidence>
<dbReference type="GO" id="GO:0005829">
    <property type="term" value="C:cytosol"/>
    <property type="evidence" value="ECO:0007669"/>
    <property type="project" value="TreeGrafter"/>
</dbReference>
<keyword evidence="7" id="KW-0472">Membrane</keyword>